<accession>A0A183UVD5</accession>
<gene>
    <name evidence="2" type="ORF">TCNE_LOCUS12455</name>
</gene>
<organism evidence="3 4">
    <name type="scientific">Toxocara canis</name>
    <name type="common">Canine roundworm</name>
    <dbReference type="NCBI Taxonomy" id="6265"/>
    <lineage>
        <taxon>Eukaryota</taxon>
        <taxon>Metazoa</taxon>
        <taxon>Ecdysozoa</taxon>
        <taxon>Nematoda</taxon>
        <taxon>Chromadorea</taxon>
        <taxon>Rhabditida</taxon>
        <taxon>Spirurina</taxon>
        <taxon>Ascaridomorpha</taxon>
        <taxon>Ascaridoidea</taxon>
        <taxon>Toxocaridae</taxon>
        <taxon>Toxocara</taxon>
    </lineage>
</organism>
<protein>
    <submittedName>
        <fullName evidence="4">FLYWCH-type domain-containing protein</fullName>
    </submittedName>
</protein>
<feature type="region of interest" description="Disordered" evidence="1">
    <location>
        <begin position="185"/>
        <end position="216"/>
    </location>
</feature>
<dbReference type="AlphaFoldDB" id="A0A183UVD5"/>
<evidence type="ECO:0000313" key="2">
    <source>
        <dbReference type="EMBL" id="VDM43776.1"/>
    </source>
</evidence>
<dbReference type="EMBL" id="UYWY01021272">
    <property type="protein sequence ID" value="VDM43776.1"/>
    <property type="molecule type" value="Genomic_DNA"/>
</dbReference>
<name>A0A183UVD5_TOXCA</name>
<feature type="compositionally biased region" description="Basic and acidic residues" evidence="1">
    <location>
        <begin position="207"/>
        <end position="216"/>
    </location>
</feature>
<evidence type="ECO:0000256" key="1">
    <source>
        <dbReference type="SAM" id="MobiDB-lite"/>
    </source>
</evidence>
<reference evidence="4" key="1">
    <citation type="submission" date="2016-06" db="UniProtKB">
        <authorList>
            <consortium name="WormBaseParasite"/>
        </authorList>
    </citation>
    <scope>IDENTIFICATION</scope>
</reference>
<keyword evidence="3" id="KW-1185">Reference proteome</keyword>
<evidence type="ECO:0000313" key="3">
    <source>
        <dbReference type="Proteomes" id="UP000050794"/>
    </source>
</evidence>
<evidence type="ECO:0000313" key="4">
    <source>
        <dbReference type="WBParaSite" id="TCNE_0001245501-mRNA-1"/>
    </source>
</evidence>
<dbReference type="WBParaSite" id="TCNE_0001245501-mRNA-1">
    <property type="protein sequence ID" value="TCNE_0001245501-mRNA-1"/>
    <property type="gene ID" value="TCNE_0001245501"/>
</dbReference>
<dbReference type="Proteomes" id="UP000050794">
    <property type="component" value="Unassembled WGS sequence"/>
</dbReference>
<sequence>MDGSEEVVLPNTAQPLPAITKPLDITEILRENPDVLNMIASFPFLGAKQESICDETDMASNSKSTSEVTISYECLNRLRFKCSYRVRIKRFGENFICEEFGVHRHKADTQLPLSSTGLPRTMREIVDESFRENWTYMERQEKLTKEANKLGLEMGPKMNRQIDNRLSYLRRTRNIRQMQQIEHKLSSANDETECSQQSQLSSLNGGNEKRGSGTPD</sequence>
<proteinExistence type="predicted"/>
<reference evidence="2 3" key="2">
    <citation type="submission" date="2018-11" db="EMBL/GenBank/DDBJ databases">
        <authorList>
            <consortium name="Pathogen Informatics"/>
        </authorList>
    </citation>
    <scope>NUCLEOTIDE SEQUENCE [LARGE SCALE GENOMIC DNA]</scope>
</reference>